<sequence>MLDDGRTVITDKDSIRALDLADGTENGALDVEALFDSNGQDGDVATNATAVCFTRGTMIKTDRGNRPIETLVPGDLVFTADHGFQPIRWIGKNRLSKSALAANPKLRPIRIRAGSLAEGLPEQDLITSPQHRILVRSKIAERIFGSYEVLIPAVKLLSMPGIEVEEGVEEIEYWHFMLDAHEIVIANGASSESLLAGSEALKALPAASLEELRLVLPEIFAADFVASAARRLPDRGMAAKLLTQRHLKNAKPIFEHHLPLQPSHQLELRS</sequence>
<evidence type="ECO:0000313" key="3">
    <source>
        <dbReference type="Proteomes" id="UP000281343"/>
    </source>
</evidence>
<comment type="caution">
    <text evidence="2">The sequence shown here is derived from an EMBL/GenBank/DDBJ whole genome shotgun (WGS) entry which is preliminary data.</text>
</comment>
<proteinExistence type="predicted"/>
<keyword evidence="3" id="KW-1185">Reference proteome</keyword>
<reference evidence="2 3" key="1">
    <citation type="submission" date="2018-10" db="EMBL/GenBank/DDBJ databases">
        <authorList>
            <person name="Jung H.S."/>
            <person name="Jeon C.O."/>
        </authorList>
    </citation>
    <scope>NUCLEOTIDE SEQUENCE [LARGE SCALE GENOMIC DNA]</scope>
    <source>
        <strain evidence="2 3">MA-7-27</strain>
    </source>
</reference>
<organism evidence="2 3">
    <name type="scientific">Rhodophyticola porphyridii</name>
    <dbReference type="NCBI Taxonomy" id="1852017"/>
    <lineage>
        <taxon>Bacteria</taxon>
        <taxon>Pseudomonadati</taxon>
        <taxon>Pseudomonadota</taxon>
        <taxon>Alphaproteobacteria</taxon>
        <taxon>Rhodobacterales</taxon>
        <taxon>Roseobacteraceae</taxon>
        <taxon>Rhodophyticola</taxon>
    </lineage>
</organism>
<gene>
    <name evidence="2" type="ORF">D9R08_14930</name>
</gene>
<dbReference type="EMBL" id="RCNT01000008">
    <property type="protein sequence ID" value="RMA41333.1"/>
    <property type="molecule type" value="Genomic_DNA"/>
</dbReference>
<feature type="domain" description="Hedgehog/Intein (Hint)" evidence="1">
    <location>
        <begin position="51"/>
        <end position="197"/>
    </location>
</feature>
<dbReference type="AlphaFoldDB" id="A0A3L9Y4R3"/>
<evidence type="ECO:0000313" key="2">
    <source>
        <dbReference type="EMBL" id="RMA41333.1"/>
    </source>
</evidence>
<dbReference type="Gene3D" id="2.170.16.10">
    <property type="entry name" value="Hedgehog/Intein (Hint) domain"/>
    <property type="match status" value="1"/>
</dbReference>
<dbReference type="Pfam" id="PF13403">
    <property type="entry name" value="Hint_2"/>
    <property type="match status" value="1"/>
</dbReference>
<evidence type="ECO:0000259" key="1">
    <source>
        <dbReference type="Pfam" id="PF13403"/>
    </source>
</evidence>
<accession>A0A3L9Y4R3</accession>
<name>A0A3L9Y4R3_9RHOB</name>
<dbReference type="InterPro" id="IPR036844">
    <property type="entry name" value="Hint_dom_sf"/>
</dbReference>
<dbReference type="SUPFAM" id="SSF51294">
    <property type="entry name" value="Hedgehog/intein (Hint) domain"/>
    <property type="match status" value="1"/>
</dbReference>
<dbReference type="Proteomes" id="UP000281343">
    <property type="component" value="Unassembled WGS sequence"/>
</dbReference>
<dbReference type="InterPro" id="IPR028992">
    <property type="entry name" value="Hedgehog/Intein_dom"/>
</dbReference>
<dbReference type="OrthoDB" id="6305173at2"/>
<protein>
    <submittedName>
        <fullName evidence="2">Hemolysin</fullName>
    </submittedName>
</protein>